<protein>
    <submittedName>
        <fullName evidence="7">Type IV secretion system protein VirB8</fullName>
    </submittedName>
</protein>
<evidence type="ECO:0000256" key="4">
    <source>
        <dbReference type="ARBA" id="ARBA00023136"/>
    </source>
</evidence>
<dbReference type="InterPro" id="IPR032710">
    <property type="entry name" value="NTF2-like_dom_sf"/>
</dbReference>
<dbReference type="EMBL" id="FMZX01000027">
    <property type="protein sequence ID" value="SDE30963.1"/>
    <property type="molecule type" value="Genomic_DNA"/>
</dbReference>
<keyword evidence="3 5" id="KW-1133">Transmembrane helix</keyword>
<dbReference type="Proteomes" id="UP000198925">
    <property type="component" value="Unassembled WGS sequence"/>
</dbReference>
<feature type="transmembrane region" description="Helical" evidence="5">
    <location>
        <begin position="40"/>
        <end position="63"/>
    </location>
</feature>
<comment type="subcellular location">
    <subcellularLocation>
        <location evidence="1">Membrane</location>
        <topology evidence="1">Single-pass membrane protein</topology>
    </subcellularLocation>
</comment>
<keyword evidence="2 5" id="KW-0812">Transmembrane</keyword>
<dbReference type="CDD" id="cd16424">
    <property type="entry name" value="VirB8"/>
    <property type="match status" value="1"/>
</dbReference>
<name>A0A1G7BVD0_9PROT</name>
<dbReference type="InterPro" id="IPR007430">
    <property type="entry name" value="VirB8"/>
</dbReference>
<sequence length="238" mass="25978">MTADPFAAQPVTAEDFEAYSSQVRDFQASAVRSANRSKRVAWVLAGVGVVVGLAGLGTAAALAPLKTVELRTIVVDRATGSAEVLRTLAQPPETVDEAHVKHMAWQYVLAREGYSSDTDADDFRVVNLMSTAEEQAAYSRWFYSAEGPRKEIGSGGTAKIKVASLQVFAGADGTAERVVVRFSRDLRRAGPGRPAETQFWVATIRFGWSRGAIRADDRLVNPFGWLVTDYRRDPETPR</sequence>
<keyword evidence="4 5" id="KW-0472">Membrane</keyword>
<dbReference type="GO" id="GO:0030255">
    <property type="term" value="P:protein secretion by the type IV secretion system"/>
    <property type="evidence" value="ECO:0007669"/>
    <property type="project" value="InterPro"/>
</dbReference>
<dbReference type="PIRSF" id="PIRSF003299">
    <property type="entry name" value="VirB8_PtlE"/>
    <property type="match status" value="1"/>
</dbReference>
<evidence type="ECO:0000256" key="2">
    <source>
        <dbReference type="ARBA" id="ARBA00022692"/>
    </source>
</evidence>
<evidence type="ECO:0000313" key="7">
    <source>
        <dbReference type="EMBL" id="SDE30963.1"/>
    </source>
</evidence>
<dbReference type="SUPFAM" id="SSF54427">
    <property type="entry name" value="NTF2-like"/>
    <property type="match status" value="1"/>
</dbReference>
<gene>
    <name evidence="7" type="ORF">SAMN04487779_102738</name>
</gene>
<reference evidence="7 8" key="1">
    <citation type="submission" date="2016-10" db="EMBL/GenBank/DDBJ databases">
        <authorList>
            <person name="de Groot N.N."/>
        </authorList>
    </citation>
    <scope>NUCLEOTIDE SEQUENCE [LARGE SCALE GENOMIC DNA]</scope>
    <source>
        <strain evidence="7 8">CPCC 100156</strain>
    </source>
</reference>
<proteinExistence type="predicted"/>
<evidence type="ECO:0000256" key="1">
    <source>
        <dbReference type="ARBA" id="ARBA00004167"/>
    </source>
</evidence>
<accession>A0A1G7BVD0</accession>
<dbReference type="Gene3D" id="3.10.450.230">
    <property type="entry name" value="VirB8 protein"/>
    <property type="match status" value="1"/>
</dbReference>
<evidence type="ECO:0000313" key="8">
    <source>
        <dbReference type="Proteomes" id="UP000198925"/>
    </source>
</evidence>
<dbReference type="GO" id="GO:0016020">
    <property type="term" value="C:membrane"/>
    <property type="evidence" value="ECO:0007669"/>
    <property type="project" value="UniProtKB-SubCell"/>
</dbReference>
<evidence type="ECO:0000256" key="5">
    <source>
        <dbReference type="SAM" id="Phobius"/>
    </source>
</evidence>
<dbReference type="RefSeq" id="WP_090664999.1">
    <property type="nucleotide sequence ID" value="NZ_FMZX01000027.1"/>
</dbReference>
<feature type="domain" description="Bacterial virulence protein VirB8" evidence="6">
    <location>
        <begin position="24"/>
        <end position="235"/>
    </location>
</feature>
<dbReference type="AlphaFoldDB" id="A0A1G7BVD0"/>
<organism evidence="7 8">
    <name type="scientific">Belnapia rosea</name>
    <dbReference type="NCBI Taxonomy" id="938405"/>
    <lineage>
        <taxon>Bacteria</taxon>
        <taxon>Pseudomonadati</taxon>
        <taxon>Pseudomonadota</taxon>
        <taxon>Alphaproteobacteria</taxon>
        <taxon>Acetobacterales</taxon>
        <taxon>Roseomonadaceae</taxon>
        <taxon>Belnapia</taxon>
    </lineage>
</organism>
<keyword evidence="8" id="KW-1185">Reference proteome</keyword>
<dbReference type="Pfam" id="PF04335">
    <property type="entry name" value="VirB8"/>
    <property type="match status" value="1"/>
</dbReference>
<dbReference type="InterPro" id="IPR026264">
    <property type="entry name" value="VirB8/PtlE"/>
</dbReference>
<evidence type="ECO:0000256" key="3">
    <source>
        <dbReference type="ARBA" id="ARBA00022989"/>
    </source>
</evidence>
<evidence type="ECO:0000259" key="6">
    <source>
        <dbReference type="Pfam" id="PF04335"/>
    </source>
</evidence>